<feature type="binding site" evidence="7">
    <location>
        <position position="140"/>
    </location>
    <ligand>
        <name>Zn(2+)</name>
        <dbReference type="ChEBI" id="CHEBI:29105"/>
    </ligand>
</feature>
<dbReference type="InterPro" id="IPR043135">
    <property type="entry name" value="Fur_C"/>
</dbReference>
<dbReference type="CDD" id="cd07153">
    <property type="entry name" value="Fur_like"/>
    <property type="match status" value="1"/>
</dbReference>
<dbReference type="RefSeq" id="WP_115480330.1">
    <property type="nucleotide sequence ID" value="NZ_QRCT01000007.1"/>
</dbReference>
<keyword evidence="7" id="KW-0479">Metal-binding</keyword>
<dbReference type="Proteomes" id="UP000255036">
    <property type="component" value="Unassembled WGS sequence"/>
</dbReference>
<dbReference type="GO" id="GO:0003700">
    <property type="term" value="F:DNA-binding transcription factor activity"/>
    <property type="evidence" value="ECO:0007669"/>
    <property type="project" value="InterPro"/>
</dbReference>
<feature type="binding site" evidence="7">
    <location>
        <position position="99"/>
    </location>
    <ligand>
        <name>Zn(2+)</name>
        <dbReference type="ChEBI" id="CHEBI:29105"/>
    </ligand>
</feature>
<keyword evidence="2" id="KW-0678">Repressor</keyword>
<evidence type="ECO:0000313" key="8">
    <source>
        <dbReference type="EMBL" id="RDU25122.1"/>
    </source>
</evidence>
<dbReference type="Gene3D" id="1.10.10.10">
    <property type="entry name" value="Winged helix-like DNA-binding domain superfamily/Winged helix DNA-binding domain"/>
    <property type="match status" value="1"/>
</dbReference>
<dbReference type="Gene3D" id="3.30.1490.190">
    <property type="match status" value="1"/>
</dbReference>
<dbReference type="InterPro" id="IPR036390">
    <property type="entry name" value="WH_DNA-bd_sf"/>
</dbReference>
<dbReference type="GO" id="GO:0008270">
    <property type="term" value="F:zinc ion binding"/>
    <property type="evidence" value="ECO:0007669"/>
    <property type="project" value="TreeGrafter"/>
</dbReference>
<comment type="cofactor">
    <cofactor evidence="7">
        <name>Zn(2+)</name>
        <dbReference type="ChEBI" id="CHEBI:29105"/>
    </cofactor>
    <text evidence="7">Binds 1 zinc ion per subunit.</text>
</comment>
<dbReference type="OrthoDB" id="8659436at2"/>
<dbReference type="AlphaFoldDB" id="A0A371B052"/>
<organism evidence="8 9">
    <name type="scientific">Anaerosacchariphilus polymeriproducens</name>
    <dbReference type="NCBI Taxonomy" id="1812858"/>
    <lineage>
        <taxon>Bacteria</taxon>
        <taxon>Bacillati</taxon>
        <taxon>Bacillota</taxon>
        <taxon>Clostridia</taxon>
        <taxon>Lachnospirales</taxon>
        <taxon>Lachnospiraceae</taxon>
        <taxon>Anaerosacchariphilus</taxon>
    </lineage>
</organism>
<keyword evidence="5" id="KW-0238">DNA-binding</keyword>
<feature type="binding site" evidence="7">
    <location>
        <position position="96"/>
    </location>
    <ligand>
        <name>Zn(2+)</name>
        <dbReference type="ChEBI" id="CHEBI:29105"/>
    </ligand>
</feature>
<proteinExistence type="inferred from homology"/>
<evidence type="ECO:0000256" key="2">
    <source>
        <dbReference type="ARBA" id="ARBA00022491"/>
    </source>
</evidence>
<keyword evidence="6" id="KW-0804">Transcription</keyword>
<evidence type="ECO:0000256" key="7">
    <source>
        <dbReference type="PIRSR" id="PIRSR602481-1"/>
    </source>
</evidence>
<comment type="similarity">
    <text evidence="1">Belongs to the Fur family.</text>
</comment>
<dbReference type="PANTHER" id="PTHR33202:SF8">
    <property type="entry name" value="PEROXIDE-RESPONSIVE REPRESSOR PERR"/>
    <property type="match status" value="1"/>
</dbReference>
<name>A0A371B052_9FIRM</name>
<feature type="binding site" evidence="7">
    <location>
        <position position="143"/>
    </location>
    <ligand>
        <name>Zn(2+)</name>
        <dbReference type="ChEBI" id="CHEBI:29105"/>
    </ligand>
</feature>
<keyword evidence="3 7" id="KW-0862">Zinc</keyword>
<comment type="caution">
    <text evidence="8">The sequence shown here is derived from an EMBL/GenBank/DDBJ whole genome shotgun (WGS) entry which is preliminary data.</text>
</comment>
<evidence type="ECO:0000313" key="9">
    <source>
        <dbReference type="Proteomes" id="UP000255036"/>
    </source>
</evidence>
<dbReference type="EMBL" id="QRCT01000007">
    <property type="protein sequence ID" value="RDU25122.1"/>
    <property type="molecule type" value="Genomic_DNA"/>
</dbReference>
<dbReference type="PANTHER" id="PTHR33202">
    <property type="entry name" value="ZINC UPTAKE REGULATION PROTEIN"/>
    <property type="match status" value="1"/>
</dbReference>
<evidence type="ECO:0000256" key="5">
    <source>
        <dbReference type="ARBA" id="ARBA00023125"/>
    </source>
</evidence>
<dbReference type="InterPro" id="IPR002481">
    <property type="entry name" value="FUR"/>
</dbReference>
<protein>
    <submittedName>
        <fullName evidence="8">Transcriptional repressor</fullName>
    </submittedName>
</protein>
<evidence type="ECO:0000256" key="6">
    <source>
        <dbReference type="ARBA" id="ARBA00023163"/>
    </source>
</evidence>
<evidence type="ECO:0000256" key="1">
    <source>
        <dbReference type="ARBA" id="ARBA00007957"/>
    </source>
</evidence>
<evidence type="ECO:0000256" key="4">
    <source>
        <dbReference type="ARBA" id="ARBA00023015"/>
    </source>
</evidence>
<dbReference type="GO" id="GO:1900376">
    <property type="term" value="P:regulation of secondary metabolite biosynthetic process"/>
    <property type="evidence" value="ECO:0007669"/>
    <property type="project" value="TreeGrafter"/>
</dbReference>
<dbReference type="InterPro" id="IPR036388">
    <property type="entry name" value="WH-like_DNA-bd_sf"/>
</dbReference>
<dbReference type="SUPFAM" id="SSF46785">
    <property type="entry name" value="Winged helix' DNA-binding domain"/>
    <property type="match status" value="1"/>
</dbReference>
<dbReference type="GO" id="GO:0045892">
    <property type="term" value="P:negative regulation of DNA-templated transcription"/>
    <property type="evidence" value="ECO:0007669"/>
    <property type="project" value="TreeGrafter"/>
</dbReference>
<evidence type="ECO:0000256" key="3">
    <source>
        <dbReference type="ARBA" id="ARBA00022833"/>
    </source>
</evidence>
<keyword evidence="9" id="KW-1185">Reference proteome</keyword>
<accession>A0A371B052</accession>
<dbReference type="Pfam" id="PF01475">
    <property type="entry name" value="FUR"/>
    <property type="match status" value="1"/>
</dbReference>
<keyword evidence="4" id="KW-0805">Transcription regulation</keyword>
<reference evidence="8 9" key="1">
    <citation type="submission" date="2018-07" db="EMBL/GenBank/DDBJ databases">
        <title>Anaerosacharophilus polymeroproducens gen. nov. sp. nov., an anaerobic bacterium isolated from salt field.</title>
        <authorList>
            <person name="Kim W."/>
            <person name="Yang S.-H."/>
            <person name="Oh J."/>
            <person name="Lee J.-H."/>
            <person name="Kwon K.K."/>
        </authorList>
    </citation>
    <scope>NUCLEOTIDE SEQUENCE [LARGE SCALE GENOMIC DNA]</scope>
    <source>
        <strain evidence="8 9">MCWD5</strain>
    </source>
</reference>
<sequence length="156" mass="18118">MKENLIQYQNILSSHGIKNTRQKKLILLELIDATSHLTAEELYQKLKEEKVGLATVYRSLKVFTNLGIVKEIPMDGLNYYELRIFSKKPLHIHFKCTNCNVMIDIDDSDINLDYIKLNQKVEMKRGFAVKDSNIVLLGLCKKCKEKLESKKMLENN</sequence>
<gene>
    <name evidence="8" type="ORF">DWV06_01085</name>
</gene>
<dbReference type="GO" id="GO:0000976">
    <property type="term" value="F:transcription cis-regulatory region binding"/>
    <property type="evidence" value="ECO:0007669"/>
    <property type="project" value="TreeGrafter"/>
</dbReference>